<dbReference type="InterPro" id="IPR002716">
    <property type="entry name" value="PIN_dom"/>
</dbReference>
<proteinExistence type="inferred from homology"/>
<evidence type="ECO:0000313" key="11">
    <source>
        <dbReference type="Proteomes" id="UP000283678"/>
    </source>
</evidence>
<comment type="similarity">
    <text evidence="7">Belongs to the PINc/VapC protein family.</text>
</comment>
<reference evidence="10" key="2">
    <citation type="journal article" date="2023" name="Nat. Commun.">
        <title>Identification of a novel Human Milk Oligosaccharides utilization cluster in the infant gut commensal Bacteroides dorei.</title>
        <authorList>
            <person name="Kijner S."/>
            <person name="Ennis D."/>
            <person name="Shmorak S."/>
            <person name="Florentin A."/>
            <person name="Yassour M."/>
        </authorList>
    </citation>
    <scope>NUCLEOTIDE SEQUENCE</scope>
    <source>
        <strain evidence="10">2</strain>
    </source>
</reference>
<dbReference type="GO" id="GO:0046872">
    <property type="term" value="F:metal ion binding"/>
    <property type="evidence" value="ECO:0007669"/>
    <property type="project" value="UniProtKB-KW"/>
</dbReference>
<evidence type="ECO:0000256" key="3">
    <source>
        <dbReference type="ARBA" id="ARBA00022722"/>
    </source>
</evidence>
<dbReference type="InterPro" id="IPR050556">
    <property type="entry name" value="Type_II_TA_system_RNase"/>
</dbReference>
<dbReference type="Pfam" id="PF01850">
    <property type="entry name" value="PIN"/>
    <property type="match status" value="1"/>
</dbReference>
<evidence type="ECO:0000259" key="8">
    <source>
        <dbReference type="Pfam" id="PF01850"/>
    </source>
</evidence>
<gene>
    <name evidence="9" type="ORF">DWW04_01130</name>
    <name evidence="10" type="ORF">QNN11_17690</name>
</gene>
<evidence type="ECO:0000256" key="1">
    <source>
        <dbReference type="ARBA" id="ARBA00001946"/>
    </source>
</evidence>
<reference evidence="9 11" key="1">
    <citation type="submission" date="2018-08" db="EMBL/GenBank/DDBJ databases">
        <title>A genome reference for cultivated species of the human gut microbiota.</title>
        <authorList>
            <person name="Zou Y."/>
            <person name="Xue W."/>
            <person name="Luo G."/>
        </authorList>
    </citation>
    <scope>NUCLEOTIDE SEQUENCE [LARGE SCALE GENOMIC DNA]</scope>
    <source>
        <strain evidence="9 11">AF14-1AC</strain>
    </source>
</reference>
<evidence type="ECO:0000256" key="7">
    <source>
        <dbReference type="ARBA" id="ARBA00038093"/>
    </source>
</evidence>
<accession>A0A412ZJT6</accession>
<dbReference type="EMBL" id="CP126056">
    <property type="protein sequence ID" value="WHX09187.1"/>
    <property type="molecule type" value="Genomic_DNA"/>
</dbReference>
<protein>
    <submittedName>
        <fullName evidence="10">PIN domain-containing protein</fullName>
    </submittedName>
    <submittedName>
        <fullName evidence="9">Type II toxin-antitoxin system VapC family toxin</fullName>
    </submittedName>
</protein>
<name>A0A412ZJT6_9BACT</name>
<dbReference type="InterPro" id="IPR029060">
    <property type="entry name" value="PIN-like_dom_sf"/>
</dbReference>
<feature type="domain" description="PIN" evidence="8">
    <location>
        <begin position="4"/>
        <end position="123"/>
    </location>
</feature>
<dbReference type="PANTHER" id="PTHR33653:SF1">
    <property type="entry name" value="RIBONUCLEASE VAPC2"/>
    <property type="match status" value="1"/>
</dbReference>
<organism evidence="9 11">
    <name type="scientific">Phocaeicola dorei</name>
    <dbReference type="NCBI Taxonomy" id="357276"/>
    <lineage>
        <taxon>Bacteria</taxon>
        <taxon>Pseudomonadati</taxon>
        <taxon>Bacteroidota</taxon>
        <taxon>Bacteroidia</taxon>
        <taxon>Bacteroidales</taxon>
        <taxon>Bacteroidaceae</taxon>
        <taxon>Phocaeicola</taxon>
    </lineage>
</organism>
<dbReference type="SUPFAM" id="SSF88723">
    <property type="entry name" value="PIN domain-like"/>
    <property type="match status" value="1"/>
</dbReference>
<dbReference type="PANTHER" id="PTHR33653">
    <property type="entry name" value="RIBONUCLEASE VAPC2"/>
    <property type="match status" value="1"/>
</dbReference>
<dbReference type="Gene3D" id="3.40.50.1010">
    <property type="entry name" value="5'-nuclease"/>
    <property type="match status" value="1"/>
</dbReference>
<keyword evidence="4" id="KW-0479">Metal-binding</keyword>
<evidence type="ECO:0000313" key="9">
    <source>
        <dbReference type="EMBL" id="RGV81325.1"/>
    </source>
</evidence>
<evidence type="ECO:0000256" key="6">
    <source>
        <dbReference type="ARBA" id="ARBA00022842"/>
    </source>
</evidence>
<keyword evidence="3" id="KW-0540">Nuclease</keyword>
<evidence type="ECO:0000256" key="4">
    <source>
        <dbReference type="ARBA" id="ARBA00022723"/>
    </source>
</evidence>
<dbReference type="RefSeq" id="WP_008671856.1">
    <property type="nucleotide sequence ID" value="NZ_CAXSLT010000007.1"/>
</dbReference>
<evidence type="ECO:0000256" key="5">
    <source>
        <dbReference type="ARBA" id="ARBA00022801"/>
    </source>
</evidence>
<dbReference type="AlphaFoldDB" id="A0A412ZJT6"/>
<dbReference type="EMBL" id="QRZL01000001">
    <property type="protein sequence ID" value="RGV81325.1"/>
    <property type="molecule type" value="Genomic_DNA"/>
</dbReference>
<keyword evidence="2" id="KW-1277">Toxin-antitoxin system</keyword>
<dbReference type="GO" id="GO:0016787">
    <property type="term" value="F:hydrolase activity"/>
    <property type="evidence" value="ECO:0007669"/>
    <property type="project" value="UniProtKB-KW"/>
</dbReference>
<dbReference type="Proteomes" id="UP000283678">
    <property type="component" value="Unassembled WGS sequence"/>
</dbReference>
<keyword evidence="6" id="KW-0460">Magnesium</keyword>
<dbReference type="GO" id="GO:0004518">
    <property type="term" value="F:nuclease activity"/>
    <property type="evidence" value="ECO:0007669"/>
    <property type="project" value="UniProtKB-KW"/>
</dbReference>
<keyword evidence="5" id="KW-0378">Hydrolase</keyword>
<evidence type="ECO:0000256" key="2">
    <source>
        <dbReference type="ARBA" id="ARBA00022649"/>
    </source>
</evidence>
<sequence>MKQYLLDTCICVFLFRQKFEIAEKLVGIGASQCFVSEVTIVELKYGAYKSNRLKENLDLIDRFISKINIVLFAESVDFFAQEKNRLRSLGTPVEDFDLLIASAACSRNLILVTDNLKHFKNIKGLMVENWVER</sequence>
<dbReference type="Proteomes" id="UP001177934">
    <property type="component" value="Chromosome"/>
</dbReference>
<comment type="cofactor">
    <cofactor evidence="1">
        <name>Mg(2+)</name>
        <dbReference type="ChEBI" id="CHEBI:18420"/>
    </cofactor>
</comment>
<evidence type="ECO:0000313" key="10">
    <source>
        <dbReference type="EMBL" id="WHX09187.1"/>
    </source>
</evidence>